<gene>
    <name evidence="13" type="ORF">sS8_0889</name>
</gene>
<reference evidence="13 14" key="1">
    <citation type="submission" date="2016-12" db="EMBL/GenBank/DDBJ databases">
        <title>Genome sequencing of Methylocaldum marinum.</title>
        <authorList>
            <person name="Takeuchi M."/>
            <person name="Kamagata Y."/>
            <person name="Hiraoka S."/>
            <person name="Oshima K."/>
            <person name="Hattori M."/>
            <person name="Iwasaki W."/>
        </authorList>
    </citation>
    <scope>NUCLEOTIDE SEQUENCE [LARGE SCALE GENOMIC DNA]</scope>
    <source>
        <strain evidence="13 14">S8</strain>
    </source>
</reference>
<protein>
    <submittedName>
        <fullName evidence="13">TonB-dependent receptor</fullName>
    </submittedName>
</protein>
<keyword evidence="5 11" id="KW-0812">Transmembrane</keyword>
<evidence type="ECO:0000259" key="12">
    <source>
        <dbReference type="Pfam" id="PF07715"/>
    </source>
</evidence>
<evidence type="ECO:0000256" key="2">
    <source>
        <dbReference type="ARBA" id="ARBA00022448"/>
    </source>
</evidence>
<evidence type="ECO:0000256" key="5">
    <source>
        <dbReference type="ARBA" id="ARBA00022692"/>
    </source>
</evidence>
<dbReference type="EMBL" id="AP017928">
    <property type="protein sequence ID" value="BBA32854.1"/>
    <property type="molecule type" value="Genomic_DNA"/>
</dbReference>
<dbReference type="PANTHER" id="PTHR32552:SF81">
    <property type="entry name" value="TONB-DEPENDENT OUTER MEMBRANE RECEPTOR"/>
    <property type="match status" value="1"/>
</dbReference>
<evidence type="ECO:0000256" key="8">
    <source>
        <dbReference type="ARBA" id="ARBA00023077"/>
    </source>
</evidence>
<dbReference type="InterPro" id="IPR039426">
    <property type="entry name" value="TonB-dep_rcpt-like"/>
</dbReference>
<keyword evidence="13" id="KW-0675">Receptor</keyword>
<evidence type="ECO:0000256" key="1">
    <source>
        <dbReference type="ARBA" id="ARBA00004571"/>
    </source>
</evidence>
<keyword evidence="8" id="KW-0798">TonB box</keyword>
<feature type="domain" description="TonB-dependent receptor plug" evidence="12">
    <location>
        <begin position="15"/>
        <end position="120"/>
    </location>
</feature>
<keyword evidence="9 11" id="KW-0472">Membrane</keyword>
<organism evidence="13 14">
    <name type="scientific">Methylocaldum marinum</name>
    <dbReference type="NCBI Taxonomy" id="1432792"/>
    <lineage>
        <taxon>Bacteria</taxon>
        <taxon>Pseudomonadati</taxon>
        <taxon>Pseudomonadota</taxon>
        <taxon>Gammaproteobacteria</taxon>
        <taxon>Methylococcales</taxon>
        <taxon>Methylococcaceae</taxon>
        <taxon>Methylocaldum</taxon>
    </lineage>
</organism>
<comment type="subcellular location">
    <subcellularLocation>
        <location evidence="1 11">Cell outer membrane</location>
        <topology evidence="1 11">Multi-pass membrane protein</topology>
    </subcellularLocation>
</comment>
<evidence type="ECO:0000256" key="10">
    <source>
        <dbReference type="ARBA" id="ARBA00023237"/>
    </source>
</evidence>
<sequence>MKECWLARPDPVPCRDVPQSASVVSGQELARELSLDLGSITRRASNVQFNQNNTRGASLSIRGLGKRSFTETQDPSVGVTVDGVPYALTQLANFSFYDVDSVEVTRGPRGTEGGLAASSGKVNVISKMPTFSPTAELSAAYGQREAIILQGALGGSVIRDFLAWRGSFLVDKGRGFYTQEYDDNYSLYNRDRLSGRAQLLFTPTSNLTARFTADFEPRQPQLQNGLTFYHDVPFRFADGSLVDPNGTQAKAKLFGFTNNAGVFTGPRPYFQNRGFTWEDYIGGEKRQSVWFNENKGQTVSNQGGSFQVDWDIGEHLLSSITGVREYSFDAHNDEGTPFDISVDGGGGVFYRQWTQELKVRNKPGGFIDYTAGVIGLKTKDDIIGKTGWGADAGAWFATNAQYNTLDRNAGADRGSGLALLKDVLQDARVKETTRVETESGALFGESALHFTDEFTLTAGLRLTLEDRTTSNRRVLTKNGAGGALNPVAIRDVPLGGFDSAANGNLNPGNSVEQLNLADQVANRYFGKSLAGAPGETYDTLTAEQKRLVGTAKTLRAQQIGRLNEKVKGDYDDLLITAQLTPSYRFNEDLTGYFSWQYGEKSGSVIAVNGLPQRVEPENTHALELGLKSFWLDKSVIFNIDAFVMDIHNYQQSVLVVDDFQTAINIANGQANPTVYVAAQGNVKKVRAHGIEFDGVINTIPNLSIRLNGAYNVAKYIDYKNAAKPEELAYLPQPYIDQGGKLLPGASKWQFAVGAEYALPVFDNFMWHTSFNTTFQSKFNNTDNLSAYGWLDDRARTDAAIGIGTRDRVWDLSLIGKNIFNDRRHEIGWNSYSPDPYPRWFGIQLSGKL</sequence>
<dbReference type="Proteomes" id="UP000266313">
    <property type="component" value="Chromosome"/>
</dbReference>
<name>A0A250KMQ8_9GAMM</name>
<dbReference type="GO" id="GO:0006826">
    <property type="term" value="P:iron ion transport"/>
    <property type="evidence" value="ECO:0007669"/>
    <property type="project" value="UniProtKB-KW"/>
</dbReference>
<keyword evidence="2 11" id="KW-0813">Transport</keyword>
<evidence type="ECO:0000313" key="13">
    <source>
        <dbReference type="EMBL" id="BBA32854.1"/>
    </source>
</evidence>
<dbReference type="PANTHER" id="PTHR32552">
    <property type="entry name" value="FERRICHROME IRON RECEPTOR-RELATED"/>
    <property type="match status" value="1"/>
</dbReference>
<dbReference type="GO" id="GO:0009279">
    <property type="term" value="C:cell outer membrane"/>
    <property type="evidence" value="ECO:0007669"/>
    <property type="project" value="UniProtKB-SubCell"/>
</dbReference>
<dbReference type="PROSITE" id="PS52016">
    <property type="entry name" value="TONB_DEPENDENT_REC_3"/>
    <property type="match status" value="1"/>
</dbReference>
<keyword evidence="3 11" id="KW-1134">Transmembrane beta strand</keyword>
<proteinExistence type="inferred from homology"/>
<dbReference type="AlphaFoldDB" id="A0A250KMQ8"/>
<accession>A0A250KMQ8</accession>
<dbReference type="RefSeq" id="WP_232020507.1">
    <property type="nucleotide sequence ID" value="NZ_AP017928.1"/>
</dbReference>
<evidence type="ECO:0000256" key="3">
    <source>
        <dbReference type="ARBA" id="ARBA00022452"/>
    </source>
</evidence>
<keyword evidence="14" id="KW-1185">Reference proteome</keyword>
<keyword evidence="10 11" id="KW-0998">Cell outer membrane</keyword>
<evidence type="ECO:0000256" key="4">
    <source>
        <dbReference type="ARBA" id="ARBA00022496"/>
    </source>
</evidence>
<evidence type="ECO:0000256" key="11">
    <source>
        <dbReference type="PROSITE-ProRule" id="PRU01360"/>
    </source>
</evidence>
<keyword evidence="7" id="KW-0406">Ion transport</keyword>
<keyword evidence="6" id="KW-0408">Iron</keyword>
<keyword evidence="4" id="KW-0410">Iron transport</keyword>
<evidence type="ECO:0000256" key="6">
    <source>
        <dbReference type="ARBA" id="ARBA00023004"/>
    </source>
</evidence>
<dbReference type="InterPro" id="IPR012910">
    <property type="entry name" value="Plug_dom"/>
</dbReference>
<comment type="similarity">
    <text evidence="11">Belongs to the TonB-dependent receptor family.</text>
</comment>
<evidence type="ECO:0000313" key="14">
    <source>
        <dbReference type="Proteomes" id="UP000266313"/>
    </source>
</evidence>
<dbReference type="InterPro" id="IPR036942">
    <property type="entry name" value="Beta-barrel_TonB_sf"/>
</dbReference>
<dbReference type="SUPFAM" id="SSF56935">
    <property type="entry name" value="Porins"/>
    <property type="match status" value="1"/>
</dbReference>
<evidence type="ECO:0000256" key="9">
    <source>
        <dbReference type="ARBA" id="ARBA00023136"/>
    </source>
</evidence>
<evidence type="ECO:0000256" key="7">
    <source>
        <dbReference type="ARBA" id="ARBA00023065"/>
    </source>
</evidence>
<dbReference type="KEGG" id="mmai:sS8_0889"/>
<dbReference type="Gene3D" id="2.40.170.20">
    <property type="entry name" value="TonB-dependent receptor, beta-barrel domain"/>
    <property type="match status" value="3"/>
</dbReference>
<dbReference type="Pfam" id="PF07715">
    <property type="entry name" value="Plug"/>
    <property type="match status" value="1"/>
</dbReference>